<dbReference type="Proteomes" id="UP000662904">
    <property type="component" value="Chromosome"/>
</dbReference>
<dbReference type="CDD" id="cd00211">
    <property type="entry name" value="PTS_IIA_fru"/>
    <property type="match status" value="1"/>
</dbReference>
<gene>
    <name evidence="2" type="primary">gatA_2</name>
    <name evidence="2" type="ORF">H0A61_01950</name>
</gene>
<dbReference type="SUPFAM" id="SSF55804">
    <property type="entry name" value="Phoshotransferase/anion transport protein"/>
    <property type="match status" value="1"/>
</dbReference>
<evidence type="ECO:0000313" key="3">
    <source>
        <dbReference type="Proteomes" id="UP000662904"/>
    </source>
</evidence>
<reference evidence="2" key="1">
    <citation type="submission" date="2020-07" db="EMBL/GenBank/DDBJ databases">
        <title>Koleobacter methoxysyntrophicus gen. nov., sp. nov., a novel anaerobic bacterium isolated from deep subsurface oil field and proposal of Koleobacterales ord. nov. in the phylum Firmicutes.</title>
        <authorList>
            <person name="Sakamoto S."/>
            <person name="Tamaki H."/>
        </authorList>
    </citation>
    <scope>NUCLEOTIDE SEQUENCE</scope>
    <source>
        <strain evidence="2">NRmbB1</strain>
    </source>
</reference>
<keyword evidence="3" id="KW-1185">Reference proteome</keyword>
<name>A0A8A0RQA2_9FIRM</name>
<dbReference type="PROSITE" id="PS51094">
    <property type="entry name" value="PTS_EIIA_TYPE_2"/>
    <property type="match status" value="1"/>
</dbReference>
<evidence type="ECO:0000259" key="1">
    <source>
        <dbReference type="PROSITE" id="PS51094"/>
    </source>
</evidence>
<dbReference type="EMBL" id="CP059066">
    <property type="protein sequence ID" value="QSQ09577.1"/>
    <property type="molecule type" value="Genomic_DNA"/>
</dbReference>
<dbReference type="InterPro" id="IPR051541">
    <property type="entry name" value="PTS_SugarTrans_NitroReg"/>
</dbReference>
<protein>
    <submittedName>
        <fullName evidence="2">PTS system galactitol-specific EIIA component</fullName>
    </submittedName>
</protein>
<proteinExistence type="predicted"/>
<evidence type="ECO:0000313" key="2">
    <source>
        <dbReference type="EMBL" id="QSQ09577.1"/>
    </source>
</evidence>
<dbReference type="InterPro" id="IPR016152">
    <property type="entry name" value="PTrfase/Anion_transptr"/>
</dbReference>
<sequence length="159" mass="17876">MDVMKLFKEDLIVTGLEAKNDEEVITALGNLLYLKGYVKKSFVKAVIDREKKYPTGLPINEINLAIPHTDAEHVLKPAIALAVLKKPVLFKNMADPCQKVKANLVFTIALNDSHNQPILLQKLMSIFQDEKLLLTIKESQSASSIFDIIKLKFKEENVS</sequence>
<dbReference type="AlphaFoldDB" id="A0A8A0RQA2"/>
<dbReference type="Pfam" id="PF00359">
    <property type="entry name" value="PTS_EIIA_2"/>
    <property type="match status" value="1"/>
</dbReference>
<organism evidence="2 3">
    <name type="scientific">Koleobacter methoxysyntrophicus</name>
    <dbReference type="NCBI Taxonomy" id="2751313"/>
    <lineage>
        <taxon>Bacteria</taxon>
        <taxon>Bacillati</taxon>
        <taxon>Bacillota</taxon>
        <taxon>Clostridia</taxon>
        <taxon>Koleobacterales</taxon>
        <taxon>Koleobacteraceae</taxon>
        <taxon>Koleobacter</taxon>
    </lineage>
</organism>
<dbReference type="KEGG" id="kme:H0A61_01950"/>
<dbReference type="PANTHER" id="PTHR47738:SF3">
    <property type="entry name" value="PHOSPHOTRANSFERASE SYSTEM MANNITOL_FRUCTOSE-SPECIFIC IIA DOMAIN CONTAINING PROTEIN"/>
    <property type="match status" value="1"/>
</dbReference>
<dbReference type="PANTHER" id="PTHR47738">
    <property type="entry name" value="PTS SYSTEM FRUCTOSE-LIKE EIIA COMPONENT-RELATED"/>
    <property type="match status" value="1"/>
</dbReference>
<feature type="domain" description="PTS EIIA type-2" evidence="1">
    <location>
        <begin position="5"/>
        <end position="152"/>
    </location>
</feature>
<dbReference type="InterPro" id="IPR002178">
    <property type="entry name" value="PTS_EIIA_type-2_dom"/>
</dbReference>
<accession>A0A8A0RQA2</accession>
<dbReference type="Gene3D" id="3.40.930.10">
    <property type="entry name" value="Mannitol-specific EII, Chain A"/>
    <property type="match status" value="1"/>
</dbReference>